<gene>
    <name evidence="3" type="ORF">FHX40_3357</name>
</gene>
<keyword evidence="2" id="KW-0812">Transmembrane</keyword>
<sequence>MEARPERPAARMTAAPAGNTPVVNRQPSSSRAATPPEAADASGAPGGPAAQAPPEPRRRRWWPLAALLVLVVLLGAGARLTWAWLGPSTDPIDRGGPALLRSIHDLSRFQAASGDFQVIVDLEKDAPFLPDAVKGTRTLFVGTGSVDAYVDFGRLAEDAVTVSPDGETVTVRVPRAQLGRTVIDNARSYVVAQRRGLIDRLEEFLSSSPQDQRELYLAAEKKIAEAAAASDLRRRAERNTRAMLEGMLKALGFTTVVVEFADAP</sequence>
<keyword evidence="2" id="KW-1133">Transmembrane helix</keyword>
<dbReference type="InterPro" id="IPR025324">
    <property type="entry name" value="DUF4230"/>
</dbReference>
<protein>
    <submittedName>
        <fullName evidence="3">Uncharacterized protein DUF4230</fullName>
    </submittedName>
</protein>
<evidence type="ECO:0000256" key="2">
    <source>
        <dbReference type="SAM" id="Phobius"/>
    </source>
</evidence>
<reference evidence="3 4" key="1">
    <citation type="submission" date="2019-06" db="EMBL/GenBank/DDBJ databases">
        <title>Sequencing the genomes of 1000 actinobacteria strains.</title>
        <authorList>
            <person name="Klenk H.-P."/>
        </authorList>
    </citation>
    <scope>NUCLEOTIDE SEQUENCE [LARGE SCALE GENOMIC DNA]</scope>
    <source>
        <strain evidence="3 4">DSM 43186</strain>
    </source>
</reference>
<proteinExistence type="predicted"/>
<feature type="compositionally biased region" description="Low complexity" evidence="1">
    <location>
        <begin position="35"/>
        <end position="52"/>
    </location>
</feature>
<keyword evidence="2" id="KW-0472">Membrane</keyword>
<keyword evidence="4" id="KW-1185">Reference proteome</keyword>
<dbReference type="Pfam" id="PF14014">
    <property type="entry name" value="DUF4230"/>
    <property type="match status" value="1"/>
</dbReference>
<feature type="compositionally biased region" description="Polar residues" evidence="1">
    <location>
        <begin position="21"/>
        <end position="32"/>
    </location>
</feature>
<name>A0A543J1B7_9ACTN</name>
<evidence type="ECO:0000313" key="3">
    <source>
        <dbReference type="EMBL" id="TQM76612.1"/>
    </source>
</evidence>
<evidence type="ECO:0000256" key="1">
    <source>
        <dbReference type="SAM" id="MobiDB-lite"/>
    </source>
</evidence>
<organism evidence="3 4">
    <name type="scientific">Thermopolyspora flexuosa</name>
    <dbReference type="NCBI Taxonomy" id="103836"/>
    <lineage>
        <taxon>Bacteria</taxon>
        <taxon>Bacillati</taxon>
        <taxon>Actinomycetota</taxon>
        <taxon>Actinomycetes</taxon>
        <taxon>Streptosporangiales</taxon>
        <taxon>Streptosporangiaceae</taxon>
        <taxon>Thermopolyspora</taxon>
    </lineage>
</organism>
<accession>A0A543J1B7</accession>
<feature type="transmembrane region" description="Helical" evidence="2">
    <location>
        <begin position="61"/>
        <end position="85"/>
    </location>
</feature>
<feature type="region of interest" description="Disordered" evidence="1">
    <location>
        <begin position="1"/>
        <end position="56"/>
    </location>
</feature>
<dbReference type="AlphaFoldDB" id="A0A543J1B7"/>
<evidence type="ECO:0000313" key="4">
    <source>
        <dbReference type="Proteomes" id="UP000319213"/>
    </source>
</evidence>
<comment type="caution">
    <text evidence="3">The sequence shown here is derived from an EMBL/GenBank/DDBJ whole genome shotgun (WGS) entry which is preliminary data.</text>
</comment>
<dbReference type="Proteomes" id="UP000319213">
    <property type="component" value="Unassembled WGS sequence"/>
</dbReference>
<dbReference type="EMBL" id="VFPQ01000001">
    <property type="protein sequence ID" value="TQM76612.1"/>
    <property type="molecule type" value="Genomic_DNA"/>
</dbReference>